<dbReference type="AlphaFoldDB" id="A0A6B2L6L4"/>
<name>A0A6B2L6L4_9EUKA</name>
<dbReference type="GO" id="GO:0005290">
    <property type="term" value="F:L-histidine transmembrane transporter activity"/>
    <property type="evidence" value="ECO:0007669"/>
    <property type="project" value="TreeGrafter"/>
</dbReference>
<feature type="transmembrane region" description="Helical" evidence="9">
    <location>
        <begin position="26"/>
        <end position="48"/>
    </location>
</feature>
<feature type="transmembrane region" description="Helical" evidence="9">
    <location>
        <begin position="320"/>
        <end position="344"/>
    </location>
</feature>
<evidence type="ECO:0000256" key="8">
    <source>
        <dbReference type="ARBA" id="ARBA00023136"/>
    </source>
</evidence>
<dbReference type="GO" id="GO:0005313">
    <property type="term" value="F:L-glutamate transmembrane transporter activity"/>
    <property type="evidence" value="ECO:0007669"/>
    <property type="project" value="TreeGrafter"/>
</dbReference>
<feature type="transmembrane region" description="Helical" evidence="9">
    <location>
        <begin position="212"/>
        <end position="236"/>
    </location>
</feature>
<keyword evidence="3" id="KW-0813">Transport</keyword>
<keyword evidence="7 9" id="KW-1133">Transmembrane helix</keyword>
<reference evidence="11" key="1">
    <citation type="journal article" date="2020" name="J. Eukaryot. Microbiol.">
        <title>De novo Sequencing, Assembly and Annotation of the Transcriptome for the Free-Living Testate Amoeba Arcella intermedia.</title>
        <authorList>
            <person name="Ribeiro G.M."/>
            <person name="Porfirio-Sousa A.L."/>
            <person name="Maurer-Alcala X.X."/>
            <person name="Katz L.A."/>
            <person name="Lahr D.J.G."/>
        </authorList>
    </citation>
    <scope>NUCLEOTIDE SEQUENCE</scope>
</reference>
<dbReference type="GO" id="GO:0061459">
    <property type="term" value="F:L-arginine transmembrane transporter activity"/>
    <property type="evidence" value="ECO:0007669"/>
    <property type="project" value="TreeGrafter"/>
</dbReference>
<keyword evidence="5 9" id="KW-0812">Transmembrane</keyword>
<feature type="transmembrane region" description="Helical" evidence="9">
    <location>
        <begin position="356"/>
        <end position="377"/>
    </location>
</feature>
<organism evidence="11">
    <name type="scientific">Arcella intermedia</name>
    <dbReference type="NCBI Taxonomy" id="1963864"/>
    <lineage>
        <taxon>Eukaryota</taxon>
        <taxon>Amoebozoa</taxon>
        <taxon>Tubulinea</taxon>
        <taxon>Elardia</taxon>
        <taxon>Arcellinida</taxon>
        <taxon>Sphaerothecina</taxon>
        <taxon>Arcellidae</taxon>
        <taxon>Arcella</taxon>
    </lineage>
</organism>
<evidence type="ECO:0000256" key="1">
    <source>
        <dbReference type="ARBA" id="ARBA00004128"/>
    </source>
</evidence>
<evidence type="ECO:0000259" key="10">
    <source>
        <dbReference type="Pfam" id="PF01490"/>
    </source>
</evidence>
<evidence type="ECO:0000256" key="2">
    <source>
        <dbReference type="ARBA" id="ARBA00008066"/>
    </source>
</evidence>
<feature type="transmembrane region" description="Helical" evidence="9">
    <location>
        <begin position="295"/>
        <end position="314"/>
    </location>
</feature>
<dbReference type="GO" id="GO:0005302">
    <property type="term" value="F:L-tyrosine transmembrane transporter activity"/>
    <property type="evidence" value="ECO:0007669"/>
    <property type="project" value="TreeGrafter"/>
</dbReference>
<feature type="transmembrane region" description="Helical" evidence="9">
    <location>
        <begin position="170"/>
        <end position="191"/>
    </location>
</feature>
<protein>
    <recommendedName>
        <fullName evidence="10">Amino acid transporter transmembrane domain-containing protein</fullName>
    </recommendedName>
</protein>
<evidence type="ECO:0000256" key="9">
    <source>
        <dbReference type="SAM" id="Phobius"/>
    </source>
</evidence>
<evidence type="ECO:0000256" key="6">
    <source>
        <dbReference type="ARBA" id="ARBA00022970"/>
    </source>
</evidence>
<comment type="similarity">
    <text evidence="2">Belongs to the amino acid/polyamine transporter 2 family.</text>
</comment>
<feature type="domain" description="Amino acid transporter transmembrane" evidence="10">
    <location>
        <begin position="2"/>
        <end position="379"/>
    </location>
</feature>
<dbReference type="InterPro" id="IPR013057">
    <property type="entry name" value="AA_transpt_TM"/>
</dbReference>
<evidence type="ECO:0000256" key="7">
    <source>
        <dbReference type="ARBA" id="ARBA00022989"/>
    </source>
</evidence>
<keyword evidence="8 9" id="KW-0472">Membrane</keyword>
<dbReference type="EMBL" id="GIBP01003489">
    <property type="protein sequence ID" value="NDV32458.1"/>
    <property type="molecule type" value="Transcribed_RNA"/>
</dbReference>
<evidence type="ECO:0000313" key="11">
    <source>
        <dbReference type="EMBL" id="NDV32458.1"/>
    </source>
</evidence>
<dbReference type="GO" id="GO:0005774">
    <property type="term" value="C:vacuolar membrane"/>
    <property type="evidence" value="ECO:0007669"/>
    <property type="project" value="UniProtKB-SubCell"/>
</dbReference>
<comment type="subcellular location">
    <subcellularLocation>
        <location evidence="1">Vacuole membrane</location>
        <topology evidence="1">Multi-pass membrane protein</topology>
    </subcellularLocation>
</comment>
<evidence type="ECO:0000256" key="4">
    <source>
        <dbReference type="ARBA" id="ARBA00022554"/>
    </source>
</evidence>
<sequence length="382" mass="42004">MTNTILGAGMLGLPYAVQSSGTIASAFFFVFSCTITMFGLHLLSLSAAKSKIKKESSYFTLAKETYPRAAILIELAVALKCFGVSLSYLLVFSSLMTEVAHFLTTNEIVGNRNFWLGISVILCVPWCLLKTLNALRFTSYVALVSVAYIFILVVYNFLRQENIPTPSSSTFGPLNITKFFSNLPIFVFAFTCHQNLLPIQNELNGNTHKTKIVIITSVLIALCIYVLIGYCGYFTYGRHIKSNIISNLPQDVPTTICRIAVSLLVAFSYPLQIHPCRNSLMSLLLAFPRIHRHPATTYIVTLCICGITYLLGFLLTDLGIVFSIVGATGSVTLCYLLPGLFYLGMTRGDGWPIKRILAASLLAGGLIFMINSLVWIFSTAVA</sequence>
<proteinExistence type="inferred from homology"/>
<evidence type="ECO:0000256" key="5">
    <source>
        <dbReference type="ARBA" id="ARBA00022692"/>
    </source>
</evidence>
<evidence type="ECO:0000256" key="3">
    <source>
        <dbReference type="ARBA" id="ARBA00022448"/>
    </source>
</evidence>
<dbReference type="Gene3D" id="1.20.1740.10">
    <property type="entry name" value="Amino acid/polyamine transporter I"/>
    <property type="match status" value="1"/>
</dbReference>
<dbReference type="Pfam" id="PF01490">
    <property type="entry name" value="Aa_trans"/>
    <property type="match status" value="1"/>
</dbReference>
<feature type="transmembrane region" description="Helical" evidence="9">
    <location>
        <begin position="112"/>
        <end position="129"/>
    </location>
</feature>
<keyword evidence="6" id="KW-0029">Amino-acid transport</keyword>
<dbReference type="PANTHER" id="PTHR22950:SF678">
    <property type="entry name" value="VACUOLAR AMINO ACID TRANSPORTER 5-RELATED"/>
    <property type="match status" value="1"/>
</dbReference>
<dbReference type="PANTHER" id="PTHR22950">
    <property type="entry name" value="AMINO ACID TRANSPORTER"/>
    <property type="match status" value="1"/>
</dbReference>
<dbReference type="GO" id="GO:0015189">
    <property type="term" value="F:L-lysine transmembrane transporter activity"/>
    <property type="evidence" value="ECO:0007669"/>
    <property type="project" value="TreeGrafter"/>
</dbReference>
<dbReference type="GO" id="GO:0015194">
    <property type="term" value="F:L-serine transmembrane transporter activity"/>
    <property type="evidence" value="ECO:0007669"/>
    <property type="project" value="TreeGrafter"/>
</dbReference>
<feature type="transmembrane region" description="Helical" evidence="9">
    <location>
        <begin position="69"/>
        <end position="92"/>
    </location>
</feature>
<keyword evidence="4" id="KW-0926">Vacuole</keyword>
<accession>A0A6B2L6L4</accession>
<feature type="transmembrane region" description="Helical" evidence="9">
    <location>
        <begin position="141"/>
        <end position="158"/>
    </location>
</feature>